<feature type="compositionally biased region" description="Pro residues" evidence="4">
    <location>
        <begin position="66"/>
        <end position="84"/>
    </location>
</feature>
<evidence type="ECO:0000256" key="4">
    <source>
        <dbReference type="SAM" id="MobiDB-lite"/>
    </source>
</evidence>
<dbReference type="PANTHER" id="PTHR10605:SF11">
    <property type="entry name" value="HEPARAN SULFATE GLUCOSAMINE 3-O-SULFOTRANSFERASE 4"/>
    <property type="match status" value="1"/>
</dbReference>
<protein>
    <recommendedName>
        <fullName evidence="7">Sulfotransferase</fullName>
    </recommendedName>
</protein>
<feature type="binding site" evidence="3">
    <location>
        <begin position="259"/>
        <end position="263"/>
    </location>
    <ligand>
        <name>3'-phosphoadenylyl sulfate</name>
        <dbReference type="ChEBI" id="CHEBI:58339"/>
    </ligand>
</feature>
<dbReference type="Proteomes" id="UP000694387">
    <property type="component" value="Chromosome 14"/>
</dbReference>
<dbReference type="InterPro" id="IPR037359">
    <property type="entry name" value="NST/OST"/>
</dbReference>
<feature type="region of interest" description="Disordered" evidence="4">
    <location>
        <begin position="212"/>
        <end position="244"/>
    </location>
</feature>
<dbReference type="PANTHER" id="PTHR10605">
    <property type="entry name" value="HEPARAN SULFATE SULFOTRANSFERASE"/>
    <property type="match status" value="1"/>
</dbReference>
<evidence type="ECO:0000313" key="5">
    <source>
        <dbReference type="Ensembl" id="ENSEASP00005051572.1"/>
    </source>
</evidence>
<keyword evidence="6" id="KW-1185">Reference proteome</keyword>
<reference evidence="5" key="3">
    <citation type="submission" date="2025-09" db="UniProtKB">
        <authorList>
            <consortium name="Ensembl"/>
        </authorList>
    </citation>
    <scope>IDENTIFICATION</scope>
</reference>
<keyword evidence="1" id="KW-0808">Transferase</keyword>
<dbReference type="GO" id="GO:0008467">
    <property type="term" value="F:[heparan sulfate]-glucosamine 3-sulfotransferase activity"/>
    <property type="evidence" value="ECO:0007669"/>
    <property type="project" value="TreeGrafter"/>
</dbReference>
<dbReference type="GeneTree" id="ENSGT00940000161466"/>
<evidence type="ECO:0000256" key="2">
    <source>
        <dbReference type="PIRSR" id="PIRSR637359-1"/>
    </source>
</evidence>
<sequence>MQPGSSPAQRDNGQGRGAVASLHAAWAAGGGGAGGWRWRRLKPCPGCVGGCRRRCRSEPGAAMTPWPAPPPPLPPLLAAPPPPPGAQAAFSLRLVPVCHLPVLQPPGRLGHPAVPRGAAGAAGTAAEPLPSPPPPSLLPPPMRLGTPSQPSALPPDNASREEPPESSKQPPAPGADGWGLASGSGFARDTWLRTPVAPGEMITAQSALLEREAQKSRTTHEELAGRRAVNRSSERGGALSTPNYEEKKLPQALIIGVKKGGTRELLEAIRVHPDVRAVGVEPCFFDRNYEKGLEWYRKQELPSRPVLALEASQGFQGVNTDLSTKGHAPHSLNTHPASSNPGLCHHFIH</sequence>
<name>A0A9L0JNN2_EQUAS</name>
<evidence type="ECO:0000256" key="3">
    <source>
        <dbReference type="PIRSR" id="PIRSR637359-2"/>
    </source>
</evidence>
<feature type="active site" description="For sulfotransferase activity" evidence="2">
    <location>
        <position position="259"/>
    </location>
</feature>
<reference evidence="5" key="2">
    <citation type="submission" date="2025-08" db="UniProtKB">
        <authorList>
            <consortium name="Ensembl"/>
        </authorList>
    </citation>
    <scope>IDENTIFICATION</scope>
</reference>
<feature type="compositionally biased region" description="Low complexity" evidence="4">
    <location>
        <begin position="110"/>
        <end position="128"/>
    </location>
</feature>
<evidence type="ECO:0000313" key="6">
    <source>
        <dbReference type="Proteomes" id="UP000694387"/>
    </source>
</evidence>
<feature type="compositionally biased region" description="Basic and acidic residues" evidence="4">
    <location>
        <begin position="212"/>
        <end position="225"/>
    </location>
</feature>
<organism evidence="5 6">
    <name type="scientific">Equus asinus</name>
    <name type="common">Donkey</name>
    <name type="synonym">Equus africanus asinus</name>
    <dbReference type="NCBI Taxonomy" id="9793"/>
    <lineage>
        <taxon>Eukaryota</taxon>
        <taxon>Metazoa</taxon>
        <taxon>Chordata</taxon>
        <taxon>Craniata</taxon>
        <taxon>Vertebrata</taxon>
        <taxon>Euteleostomi</taxon>
        <taxon>Mammalia</taxon>
        <taxon>Eutheria</taxon>
        <taxon>Laurasiatheria</taxon>
        <taxon>Perissodactyla</taxon>
        <taxon>Equidae</taxon>
        <taxon>Equus</taxon>
    </lineage>
</organism>
<feature type="compositionally biased region" description="Pro residues" evidence="4">
    <location>
        <begin position="129"/>
        <end position="142"/>
    </location>
</feature>
<dbReference type="AlphaFoldDB" id="A0A9L0JNN2"/>
<accession>A0A9L0JNN2</accession>
<dbReference type="Gene3D" id="3.40.50.300">
    <property type="entry name" value="P-loop containing nucleotide triphosphate hydrolases"/>
    <property type="match status" value="1"/>
</dbReference>
<proteinExistence type="predicted"/>
<feature type="region of interest" description="Disordered" evidence="4">
    <location>
        <begin position="58"/>
        <end position="84"/>
    </location>
</feature>
<dbReference type="InterPro" id="IPR027417">
    <property type="entry name" value="P-loop_NTPase"/>
</dbReference>
<evidence type="ECO:0008006" key="7">
    <source>
        <dbReference type="Google" id="ProtNLM"/>
    </source>
</evidence>
<evidence type="ECO:0000256" key="1">
    <source>
        <dbReference type="ARBA" id="ARBA00022679"/>
    </source>
</evidence>
<dbReference type="SUPFAM" id="SSF52540">
    <property type="entry name" value="P-loop containing nucleoside triphosphate hydrolases"/>
    <property type="match status" value="1"/>
</dbReference>
<reference evidence="5 6" key="1">
    <citation type="journal article" date="2020" name="Nat. Commun.">
        <title>Donkey genomes provide new insights into domestication and selection for coat color.</title>
        <authorList>
            <person name="Wang"/>
            <person name="C."/>
            <person name="Li"/>
            <person name="H."/>
            <person name="Guo"/>
            <person name="Y."/>
            <person name="Huang"/>
            <person name="J."/>
            <person name="Sun"/>
            <person name="Y."/>
            <person name="Min"/>
            <person name="J."/>
            <person name="Wang"/>
            <person name="J."/>
            <person name="Fang"/>
            <person name="X."/>
            <person name="Zhao"/>
            <person name="Z."/>
            <person name="Wang"/>
            <person name="S."/>
            <person name="Zhang"/>
            <person name="Y."/>
            <person name="Liu"/>
            <person name="Q."/>
            <person name="Jiang"/>
            <person name="Q."/>
            <person name="Wang"/>
            <person name="X."/>
            <person name="Guo"/>
            <person name="Y."/>
            <person name="Yang"/>
            <person name="C."/>
            <person name="Wang"/>
            <person name="Y."/>
            <person name="Tian"/>
            <person name="F."/>
            <person name="Zhuang"/>
            <person name="G."/>
            <person name="Fan"/>
            <person name="Y."/>
            <person name="Gao"/>
            <person name="Q."/>
            <person name="Li"/>
            <person name="Y."/>
            <person name="Ju"/>
            <person name="Z."/>
            <person name="Li"/>
            <person name="J."/>
            <person name="Li"/>
            <person name="R."/>
            <person name="Hou"/>
            <person name="M."/>
            <person name="Yang"/>
            <person name="G."/>
            <person name="Liu"/>
            <person name="G."/>
            <person name="Liu"/>
            <person name="W."/>
            <person name="Guo"/>
            <person name="J."/>
            <person name="Pan"/>
            <person name="S."/>
            <person name="Fan"/>
            <person name="G."/>
            <person name="Zhang"/>
            <person name="W."/>
            <person name="Zhang"/>
            <person name="R."/>
            <person name="Yu"/>
            <person name="J."/>
            <person name="Zhang"/>
            <person name="X."/>
            <person name="Yin"/>
            <person name="Q."/>
            <person name="Ji"/>
            <person name="C."/>
            <person name="Jin"/>
            <person name="Y."/>
            <person name="Yue"/>
            <person name="G."/>
            <person name="Liu"/>
            <person name="M."/>
            <person name="Xu"/>
            <person name="J."/>
            <person name="Liu"/>
            <person name="S."/>
            <person name="Jordana"/>
            <person name="J."/>
            <person name="Noce"/>
            <person name="A."/>
            <person name="Amills"/>
            <person name="M."/>
            <person name="Wu"/>
            <person name="D.D."/>
            <person name="Li"/>
            <person name="S."/>
            <person name="Zhou"/>
            <person name="X. and Zhong"/>
            <person name="J."/>
        </authorList>
    </citation>
    <scope>NUCLEOTIDE SEQUENCE [LARGE SCALE GENOMIC DNA]</scope>
</reference>
<feature type="region of interest" description="Disordered" evidence="4">
    <location>
        <begin position="109"/>
        <end position="183"/>
    </location>
</feature>
<dbReference type="Ensembl" id="ENSEAST00005069430.1">
    <property type="protein sequence ID" value="ENSEASP00005051572.1"/>
    <property type="gene ID" value="ENSEASG00005037638.1"/>
</dbReference>